<accession>A0A1T4SU29</accession>
<evidence type="ECO:0000313" key="1">
    <source>
        <dbReference type="EMBL" id="SKA31687.1"/>
    </source>
</evidence>
<keyword evidence="2" id="KW-1185">Reference proteome</keyword>
<dbReference type="InterPro" id="IPR011051">
    <property type="entry name" value="RmlC_Cupin_sf"/>
</dbReference>
<protein>
    <recommendedName>
        <fullName evidence="3">Cupin domain-containing protein</fullName>
    </recommendedName>
</protein>
<dbReference type="SUPFAM" id="SSF51182">
    <property type="entry name" value="RmlC-like cupins"/>
    <property type="match status" value="1"/>
</dbReference>
<evidence type="ECO:0000313" key="2">
    <source>
        <dbReference type="Proteomes" id="UP000190367"/>
    </source>
</evidence>
<dbReference type="EMBL" id="FUWZ01000003">
    <property type="protein sequence ID" value="SKA31687.1"/>
    <property type="molecule type" value="Genomic_DNA"/>
</dbReference>
<dbReference type="RefSeq" id="WP_078670866.1">
    <property type="nucleotide sequence ID" value="NZ_FUWZ01000003.1"/>
</dbReference>
<proteinExistence type="predicted"/>
<dbReference type="AlphaFoldDB" id="A0A1T4SU29"/>
<dbReference type="Proteomes" id="UP000190367">
    <property type="component" value="Unassembled WGS sequence"/>
</dbReference>
<name>A0A1T4SU29_9BACT</name>
<dbReference type="OrthoDB" id="1467537at2"/>
<dbReference type="Gene3D" id="2.60.120.10">
    <property type="entry name" value="Jelly Rolls"/>
    <property type="match status" value="1"/>
</dbReference>
<organism evidence="1 2">
    <name type="scientific">Chitinophaga eiseniae</name>
    <dbReference type="NCBI Taxonomy" id="634771"/>
    <lineage>
        <taxon>Bacteria</taxon>
        <taxon>Pseudomonadati</taxon>
        <taxon>Bacteroidota</taxon>
        <taxon>Chitinophagia</taxon>
        <taxon>Chitinophagales</taxon>
        <taxon>Chitinophagaceae</taxon>
        <taxon>Chitinophaga</taxon>
    </lineage>
</organism>
<evidence type="ECO:0008006" key="3">
    <source>
        <dbReference type="Google" id="ProtNLM"/>
    </source>
</evidence>
<reference evidence="2" key="1">
    <citation type="submission" date="2017-02" db="EMBL/GenBank/DDBJ databases">
        <authorList>
            <person name="Varghese N."/>
            <person name="Submissions S."/>
        </authorList>
    </citation>
    <scope>NUCLEOTIDE SEQUENCE [LARGE SCALE GENOMIC DNA]</scope>
    <source>
        <strain evidence="2">DSM 22224</strain>
    </source>
</reference>
<sequence>MIKVTTLSLAGEDDRGSNYLWDCTRTGEFMLCYRHAGSSSGQHYHTGISDNKNPEIMFLLTGKALIHWCPVGGNEICTTEVTAPARVEVPINLWHQLIAETDCCFIELNSMADVQKDSVRVWRTDLEKMIIEKQ</sequence>
<gene>
    <name evidence="1" type="ORF">SAMN04488128_103523</name>
</gene>
<dbReference type="InterPro" id="IPR014710">
    <property type="entry name" value="RmlC-like_jellyroll"/>
</dbReference>
<dbReference type="STRING" id="634771.SAMN04488128_103523"/>